<dbReference type="EMBL" id="LLXJ01000514">
    <property type="protein sequence ID" value="PKC08806.1"/>
    <property type="molecule type" value="Genomic_DNA"/>
</dbReference>
<sequence length="145" mass="16363">MPNVYTLRDIENRGTVEGSLALRGSIKTASDITNDYKDLQDIYLEQVKDFNQKDHHLQDANARLEKALSEKDSLLHEANTRIKKYLASFEKKTSPDSFEISQVIGGTDIFNTTLALPHLRFITGSEAEEPKDRTTSYETSSFGYG</sequence>
<name>A0A2N0PPQ8_9GLOM</name>
<comment type="caution">
    <text evidence="2">The sequence shown here is derived from an EMBL/GenBank/DDBJ whole genome shotgun (WGS) entry which is preliminary data.</text>
</comment>
<proteinExistence type="predicted"/>
<feature type="region of interest" description="Disordered" evidence="1">
    <location>
        <begin position="125"/>
        <end position="145"/>
    </location>
</feature>
<dbReference type="AlphaFoldDB" id="A0A2N0PPQ8"/>
<dbReference type="Proteomes" id="UP000232722">
    <property type="component" value="Unassembled WGS sequence"/>
</dbReference>
<dbReference type="VEuPathDB" id="FungiDB:FUN_017198"/>
<accession>A0A2N0PPQ8</accession>
<reference evidence="2 3" key="1">
    <citation type="submission" date="2016-04" db="EMBL/GenBank/DDBJ databases">
        <title>Genome analyses suggest a sexual origin of heterokaryosis in a supposedly ancient asexual fungus.</title>
        <authorList>
            <person name="Ropars J."/>
            <person name="Sedzielewska K."/>
            <person name="Noel J."/>
            <person name="Charron P."/>
            <person name="Farinelli L."/>
            <person name="Marton T."/>
            <person name="Kruger M."/>
            <person name="Pelin A."/>
            <person name="Brachmann A."/>
            <person name="Corradi N."/>
        </authorList>
    </citation>
    <scope>NUCLEOTIDE SEQUENCE [LARGE SCALE GENOMIC DNA]</scope>
    <source>
        <strain evidence="2 3">A5</strain>
    </source>
</reference>
<organism evidence="2 3">
    <name type="scientific">Rhizophagus irregularis</name>
    <dbReference type="NCBI Taxonomy" id="588596"/>
    <lineage>
        <taxon>Eukaryota</taxon>
        <taxon>Fungi</taxon>
        <taxon>Fungi incertae sedis</taxon>
        <taxon>Mucoromycota</taxon>
        <taxon>Glomeromycotina</taxon>
        <taxon>Glomeromycetes</taxon>
        <taxon>Glomerales</taxon>
        <taxon>Glomeraceae</taxon>
        <taxon>Rhizophagus</taxon>
    </lineage>
</organism>
<reference evidence="2 3" key="2">
    <citation type="submission" date="2017-09" db="EMBL/GenBank/DDBJ databases">
        <title>Extensive intraspecific genome diversity in a model arbuscular mycorrhizal fungus.</title>
        <authorList>
            <person name="Chen E.C."/>
            <person name="Morin E."/>
            <person name="Beaudet D."/>
            <person name="Noel J."/>
            <person name="Ndikumana S."/>
            <person name="Charron P."/>
            <person name="St-Onge C."/>
            <person name="Giorgi J."/>
            <person name="Grigoriev I.V."/>
            <person name="Roux C."/>
            <person name="Martin F.M."/>
            <person name="Corradi N."/>
        </authorList>
    </citation>
    <scope>NUCLEOTIDE SEQUENCE [LARGE SCALE GENOMIC DNA]</scope>
    <source>
        <strain evidence="2 3">A5</strain>
    </source>
</reference>
<gene>
    <name evidence="2" type="ORF">RhiirA5_416474</name>
</gene>
<evidence type="ECO:0000313" key="3">
    <source>
        <dbReference type="Proteomes" id="UP000232722"/>
    </source>
</evidence>
<evidence type="ECO:0000256" key="1">
    <source>
        <dbReference type="SAM" id="MobiDB-lite"/>
    </source>
</evidence>
<feature type="compositionally biased region" description="Polar residues" evidence="1">
    <location>
        <begin position="136"/>
        <end position="145"/>
    </location>
</feature>
<dbReference type="VEuPathDB" id="FungiDB:RhiirFUN_011868"/>
<protein>
    <submittedName>
        <fullName evidence="2">Uncharacterized protein</fullName>
    </submittedName>
</protein>
<dbReference type="VEuPathDB" id="FungiDB:RhiirA1_476218"/>
<evidence type="ECO:0000313" key="2">
    <source>
        <dbReference type="EMBL" id="PKC08806.1"/>
    </source>
</evidence>